<proteinExistence type="inferred from homology"/>
<dbReference type="EMBL" id="RXIC02000026">
    <property type="protein sequence ID" value="KAB1202937.1"/>
    <property type="molecule type" value="Genomic_DNA"/>
</dbReference>
<evidence type="ECO:0000256" key="3">
    <source>
        <dbReference type="ARBA" id="ARBA00023288"/>
    </source>
</evidence>
<evidence type="ECO:0000256" key="2">
    <source>
        <dbReference type="ARBA" id="ARBA00022723"/>
    </source>
</evidence>
<feature type="compositionally biased region" description="Basic residues" evidence="6">
    <location>
        <begin position="143"/>
        <end position="156"/>
    </location>
</feature>
<evidence type="ECO:0000256" key="1">
    <source>
        <dbReference type="ARBA" id="ARBA00022481"/>
    </source>
</evidence>
<dbReference type="Proteomes" id="UP000516437">
    <property type="component" value="Chromosome 8"/>
</dbReference>
<dbReference type="CDD" id="cd00371">
    <property type="entry name" value="HMA"/>
    <property type="match status" value="1"/>
</dbReference>
<dbReference type="SUPFAM" id="SSF55008">
    <property type="entry name" value="HMA, heavy metal-associated domain"/>
    <property type="match status" value="1"/>
</dbReference>
<dbReference type="GO" id="GO:0046872">
    <property type="term" value="F:metal ion binding"/>
    <property type="evidence" value="ECO:0007669"/>
    <property type="project" value="UniProtKB-KW"/>
</dbReference>
<dbReference type="InterPro" id="IPR036163">
    <property type="entry name" value="HMA_dom_sf"/>
</dbReference>
<dbReference type="Gene3D" id="3.30.70.100">
    <property type="match status" value="1"/>
</dbReference>
<keyword evidence="3" id="KW-0449">Lipoprotein</keyword>
<dbReference type="Pfam" id="PF00403">
    <property type="entry name" value="HMA"/>
    <property type="match status" value="1"/>
</dbReference>
<dbReference type="AlphaFoldDB" id="A0A6A1UT66"/>
<evidence type="ECO:0000313" key="9">
    <source>
        <dbReference type="Proteomes" id="UP000516437"/>
    </source>
</evidence>
<evidence type="ECO:0000256" key="6">
    <source>
        <dbReference type="SAM" id="MobiDB-lite"/>
    </source>
</evidence>
<keyword evidence="2" id="KW-0479">Metal-binding</keyword>
<reference evidence="8 9" key="1">
    <citation type="journal article" date="2019" name="Plant Biotechnol. J.">
        <title>The red bayberry genome and genetic basis of sex determination.</title>
        <authorList>
            <person name="Jia H.M."/>
            <person name="Jia H.J."/>
            <person name="Cai Q.L."/>
            <person name="Wang Y."/>
            <person name="Zhao H.B."/>
            <person name="Yang W.F."/>
            <person name="Wang G.Y."/>
            <person name="Li Y.H."/>
            <person name="Zhan D.L."/>
            <person name="Shen Y.T."/>
            <person name="Niu Q.F."/>
            <person name="Chang L."/>
            <person name="Qiu J."/>
            <person name="Zhao L."/>
            <person name="Xie H.B."/>
            <person name="Fu W.Y."/>
            <person name="Jin J."/>
            <person name="Li X.W."/>
            <person name="Jiao Y."/>
            <person name="Zhou C.C."/>
            <person name="Tu T."/>
            <person name="Chai C.Y."/>
            <person name="Gao J.L."/>
            <person name="Fan L.J."/>
            <person name="van de Weg E."/>
            <person name="Wang J.Y."/>
            <person name="Gao Z.S."/>
        </authorList>
    </citation>
    <scope>NUCLEOTIDE SEQUENCE [LARGE SCALE GENOMIC DNA]</scope>
    <source>
        <tissue evidence="8">Leaves</tissue>
    </source>
</reference>
<keyword evidence="9" id="KW-1185">Reference proteome</keyword>
<dbReference type="FunFam" id="3.30.70.100:FF:000008">
    <property type="entry name" value="Copper transport protein ATOX1"/>
    <property type="match status" value="1"/>
</dbReference>
<dbReference type="PROSITE" id="PS50846">
    <property type="entry name" value="HMA_2"/>
    <property type="match status" value="1"/>
</dbReference>
<evidence type="ECO:0000259" key="7">
    <source>
        <dbReference type="PROSITE" id="PS50846"/>
    </source>
</evidence>
<protein>
    <submittedName>
        <fullName evidence="8">Copper transport protein ATX1</fullName>
    </submittedName>
</protein>
<dbReference type="InterPro" id="IPR006121">
    <property type="entry name" value="HMA_dom"/>
</dbReference>
<feature type="compositionally biased region" description="Acidic residues" evidence="6">
    <location>
        <begin position="114"/>
        <end position="129"/>
    </location>
</feature>
<organism evidence="8 9">
    <name type="scientific">Morella rubra</name>
    <name type="common">Chinese bayberry</name>
    <dbReference type="NCBI Taxonomy" id="262757"/>
    <lineage>
        <taxon>Eukaryota</taxon>
        <taxon>Viridiplantae</taxon>
        <taxon>Streptophyta</taxon>
        <taxon>Embryophyta</taxon>
        <taxon>Tracheophyta</taxon>
        <taxon>Spermatophyta</taxon>
        <taxon>Magnoliopsida</taxon>
        <taxon>eudicotyledons</taxon>
        <taxon>Gunneridae</taxon>
        <taxon>Pentapetalae</taxon>
        <taxon>rosids</taxon>
        <taxon>fabids</taxon>
        <taxon>Fagales</taxon>
        <taxon>Myricaceae</taxon>
        <taxon>Morella</taxon>
    </lineage>
</organism>
<dbReference type="OrthoDB" id="689350at2759"/>
<dbReference type="PANTHER" id="PTHR45868">
    <property type="entry name" value="HEAVY METAL-ASSOCIATED ISOPRENYLATED PLANT PROTEIN 33-RELATED"/>
    <property type="match status" value="1"/>
</dbReference>
<evidence type="ECO:0000256" key="5">
    <source>
        <dbReference type="ARBA" id="ARBA00024045"/>
    </source>
</evidence>
<keyword evidence="1" id="KW-0488">Methylation</keyword>
<feature type="region of interest" description="Disordered" evidence="6">
    <location>
        <begin position="74"/>
        <end position="174"/>
    </location>
</feature>
<comment type="caution">
    <text evidence="8">The sequence shown here is derived from an EMBL/GenBank/DDBJ whole genome shotgun (WGS) entry which is preliminary data.</text>
</comment>
<name>A0A6A1UT66_9ROSI</name>
<gene>
    <name evidence="8" type="ORF">CJ030_MR8G002068</name>
</gene>
<evidence type="ECO:0000313" key="8">
    <source>
        <dbReference type="EMBL" id="KAB1202937.1"/>
    </source>
</evidence>
<feature type="compositionally biased region" description="Basic and acidic residues" evidence="6">
    <location>
        <begin position="75"/>
        <end position="113"/>
    </location>
</feature>
<evidence type="ECO:0000256" key="4">
    <source>
        <dbReference type="ARBA" id="ARBA00023289"/>
    </source>
</evidence>
<feature type="domain" description="HMA" evidence="7">
    <location>
        <begin position="15"/>
        <end position="78"/>
    </location>
</feature>
<sequence>MTTKPPEEAPEALKYQTWVLKVSIHCEGCKKKVKKVLQSIEGVYTTTVDSPQHKVTVTGNVEADTLIKKLLKSGKHAELCPEKKEKSSKAKSNEKQKDQKTIEEDSNGDKDADGGDQIDEEDSEIEEAAGGETPSGNGGGAGGKKKKRRRRRRKLGKAVIPPTVGVEIPATHRQ</sequence>
<accession>A0A6A1UT66</accession>
<comment type="similarity">
    <text evidence="5">Belongs to the HIPP family.</text>
</comment>
<keyword evidence="4" id="KW-0636">Prenylation</keyword>
<dbReference type="PANTHER" id="PTHR45868:SF80">
    <property type="entry name" value="F15K9.8-RELATED"/>
    <property type="match status" value="1"/>
</dbReference>